<protein>
    <recommendedName>
        <fullName evidence="4">Glycerophosphoryl diester phosphodiesterase membrane domain-containing protein</fullName>
    </recommendedName>
</protein>
<dbReference type="KEGG" id="kan:IMCC3317_23270"/>
<feature type="transmembrane region" description="Helical" evidence="1">
    <location>
        <begin position="40"/>
        <end position="67"/>
    </location>
</feature>
<dbReference type="RefSeq" id="WP_160129623.1">
    <property type="nucleotide sequence ID" value="NZ_CP019288.1"/>
</dbReference>
<reference evidence="2 3" key="1">
    <citation type="journal article" date="2013" name="Int. J. Syst. Evol. Microbiol.">
        <title>Kordia antarctica sp. nov., isolated from Antarctic seawater.</title>
        <authorList>
            <person name="Baek K."/>
            <person name="Choi A."/>
            <person name="Kang I."/>
            <person name="Lee K."/>
            <person name="Cho J.C."/>
        </authorList>
    </citation>
    <scope>NUCLEOTIDE SEQUENCE [LARGE SCALE GENOMIC DNA]</scope>
    <source>
        <strain evidence="2 3">IMCC3317</strain>
    </source>
</reference>
<gene>
    <name evidence="2" type="ORF">IMCC3317_23270</name>
</gene>
<dbReference type="Proteomes" id="UP000464657">
    <property type="component" value="Chromosome"/>
</dbReference>
<dbReference type="OrthoDB" id="1365379at2"/>
<evidence type="ECO:0000256" key="1">
    <source>
        <dbReference type="SAM" id="Phobius"/>
    </source>
</evidence>
<evidence type="ECO:0000313" key="2">
    <source>
        <dbReference type="EMBL" id="QHI36956.1"/>
    </source>
</evidence>
<keyword evidence="1" id="KW-0472">Membrane</keyword>
<keyword evidence="1" id="KW-1133">Transmembrane helix</keyword>
<proteinExistence type="predicted"/>
<organism evidence="2 3">
    <name type="scientific">Kordia antarctica</name>
    <dbReference type="NCBI Taxonomy" id="1218801"/>
    <lineage>
        <taxon>Bacteria</taxon>
        <taxon>Pseudomonadati</taxon>
        <taxon>Bacteroidota</taxon>
        <taxon>Flavobacteriia</taxon>
        <taxon>Flavobacteriales</taxon>
        <taxon>Flavobacteriaceae</taxon>
        <taxon>Kordia</taxon>
    </lineage>
</organism>
<evidence type="ECO:0008006" key="4">
    <source>
        <dbReference type="Google" id="ProtNLM"/>
    </source>
</evidence>
<dbReference type="EMBL" id="CP019288">
    <property type="protein sequence ID" value="QHI36956.1"/>
    <property type="molecule type" value="Genomic_DNA"/>
</dbReference>
<feature type="transmembrane region" description="Helical" evidence="1">
    <location>
        <begin position="203"/>
        <end position="226"/>
    </location>
</feature>
<accession>A0A7L4ZL56</accession>
<dbReference type="AlphaFoldDB" id="A0A7L4ZL56"/>
<feature type="transmembrane region" description="Helical" evidence="1">
    <location>
        <begin position="168"/>
        <end position="191"/>
    </location>
</feature>
<sequence>MNKNLLIEKIENAKYLSFGDIFSESIELFKKVWLQGFIKILLEGVLGILLIILFQVPILLIIGSFAFTTSYMGESAAPVMALPMLVLIFGLMLLAIVGAGVFTMALSAGFYRICKIKDFNEVGSDDYFYYLKRKYFRKMALLVMASIGISIVAMLLCFFPVYFVMIPIAFFTLIFTFNPELSASDIISVGFKIGTKKWGITFALMIVSGFLASLVGGILCVVGVFFTASFSYLPIYFVYKHVIGFDDDYRVDSMEMKTIE</sequence>
<name>A0A7L4ZL56_9FLAO</name>
<evidence type="ECO:0000313" key="3">
    <source>
        <dbReference type="Proteomes" id="UP000464657"/>
    </source>
</evidence>
<feature type="transmembrane region" description="Helical" evidence="1">
    <location>
        <begin position="87"/>
        <end position="111"/>
    </location>
</feature>
<keyword evidence="1" id="KW-0812">Transmembrane</keyword>
<feature type="transmembrane region" description="Helical" evidence="1">
    <location>
        <begin position="139"/>
        <end position="162"/>
    </location>
</feature>
<keyword evidence="3" id="KW-1185">Reference proteome</keyword>